<name>A0A269ZGG7_9MICO</name>
<keyword evidence="2" id="KW-1133">Transmembrane helix</keyword>
<feature type="transmembrane region" description="Helical" evidence="2">
    <location>
        <begin position="220"/>
        <end position="238"/>
    </location>
</feature>
<dbReference type="Proteomes" id="UP000216867">
    <property type="component" value="Unassembled WGS sequence"/>
</dbReference>
<keyword evidence="2" id="KW-0472">Membrane</keyword>
<accession>A0A269ZGG7</accession>
<feature type="transmembrane region" description="Helical" evidence="2">
    <location>
        <begin position="334"/>
        <end position="353"/>
    </location>
</feature>
<feature type="transmembrane region" description="Helical" evidence="2">
    <location>
        <begin position="110"/>
        <end position="131"/>
    </location>
</feature>
<dbReference type="EMBL" id="NCWY01000002">
    <property type="protein sequence ID" value="PAK96898.1"/>
    <property type="molecule type" value="Genomic_DNA"/>
</dbReference>
<evidence type="ECO:0000256" key="1">
    <source>
        <dbReference type="SAM" id="MobiDB-lite"/>
    </source>
</evidence>
<evidence type="ECO:0000256" key="2">
    <source>
        <dbReference type="SAM" id="Phobius"/>
    </source>
</evidence>
<dbReference type="RefSeq" id="WP_095375421.1">
    <property type="nucleotide sequence ID" value="NZ_NCWY01000002.1"/>
</dbReference>
<dbReference type="AlphaFoldDB" id="A0A269ZGG7"/>
<proteinExistence type="predicted"/>
<feature type="region of interest" description="Disordered" evidence="1">
    <location>
        <begin position="1"/>
        <end position="34"/>
    </location>
</feature>
<reference evidence="3 4" key="1">
    <citation type="submission" date="2017-04" db="EMBL/GenBank/DDBJ databases">
        <title>Kefir bacterial isolates.</title>
        <authorList>
            <person name="Kim Y."/>
            <person name="Blasche S."/>
            <person name="Patil K.R."/>
        </authorList>
    </citation>
    <scope>NUCLEOTIDE SEQUENCE [LARGE SCALE GENOMIC DNA]</scope>
    <source>
        <strain evidence="3 4">OG2</strain>
    </source>
</reference>
<comment type="caution">
    <text evidence="3">The sequence shown here is derived from an EMBL/GenBank/DDBJ whole genome shotgun (WGS) entry which is preliminary data.</text>
</comment>
<feature type="transmembrane region" description="Helical" evidence="2">
    <location>
        <begin position="53"/>
        <end position="75"/>
    </location>
</feature>
<feature type="transmembrane region" description="Helical" evidence="2">
    <location>
        <begin position="496"/>
        <end position="514"/>
    </location>
</feature>
<feature type="transmembrane region" description="Helical" evidence="2">
    <location>
        <begin position="380"/>
        <end position="403"/>
    </location>
</feature>
<feature type="transmembrane region" description="Helical" evidence="2">
    <location>
        <begin position="158"/>
        <end position="182"/>
    </location>
</feature>
<sequence>MTTTRLLAADDPRAGQRAPAHRDHPAHRAESGSNLSGLGTMLRFMLRRDRLRLPLWVLGLTVMTAYFANAIAVVLEGSSLESMMVFAQNPVMGIITGPGYGFDDITVPRFVVGMYGVFLMLGAALMGILTISRHTRSEEQTGRAELIRANVTGRHTQLIAALVLAVLMSALTSLGMAVVFYFSQAEPRPFSSALLFGVSVGSVGVVFAGVAAVTAQLSAFARACSGIAGAVLAAFFIVRGLGDMSAVQDGDLDWLSWLSPLGWAQQTAPFTLDRWWPLWLSAGFFVLLVALALTLQSRRDLAAGILPDRLGRSEASTALSSPFALALRLQRSSLIWWSVGILIMGVVFGSFTSPMAEGAEGMPPEILAIMGGADGIVDGYLGYMALYFTIIVAVFVILSASGLRSEEQAYRTEPVLATAVSRPGWMLAWATVTFLGALLLMGLAGLGEGVGAAASTGDWDLLWPSFVGHVAQTPAVWVLAGIVFALYGIIPRLQGVVWVVFALGAVLALFGGMLDLDEAILDLSLFVHIGQYPSVDLEPLAMAWLTGAAVVLTVIGAAGFRRRSLITA</sequence>
<feature type="transmembrane region" description="Helical" evidence="2">
    <location>
        <begin position="541"/>
        <end position="560"/>
    </location>
</feature>
<feature type="transmembrane region" description="Helical" evidence="2">
    <location>
        <begin position="424"/>
        <end position="446"/>
    </location>
</feature>
<evidence type="ECO:0000313" key="3">
    <source>
        <dbReference type="EMBL" id="PAK96898.1"/>
    </source>
</evidence>
<gene>
    <name evidence="3" type="ORF">B8X04_03060</name>
</gene>
<feature type="compositionally biased region" description="Basic and acidic residues" evidence="1">
    <location>
        <begin position="8"/>
        <end position="30"/>
    </location>
</feature>
<keyword evidence="2" id="KW-0812">Transmembrane</keyword>
<feature type="transmembrane region" description="Helical" evidence="2">
    <location>
        <begin position="276"/>
        <end position="295"/>
    </location>
</feature>
<feature type="transmembrane region" description="Helical" evidence="2">
    <location>
        <begin position="194"/>
        <end position="213"/>
    </location>
</feature>
<feature type="transmembrane region" description="Helical" evidence="2">
    <location>
        <begin position="466"/>
        <end position="489"/>
    </location>
</feature>
<evidence type="ECO:0000313" key="4">
    <source>
        <dbReference type="Proteomes" id="UP000216867"/>
    </source>
</evidence>
<organism evidence="3 4">
    <name type="scientific">Brevibacterium casei</name>
    <dbReference type="NCBI Taxonomy" id="33889"/>
    <lineage>
        <taxon>Bacteria</taxon>
        <taxon>Bacillati</taxon>
        <taxon>Actinomycetota</taxon>
        <taxon>Actinomycetes</taxon>
        <taxon>Micrococcales</taxon>
        <taxon>Brevibacteriaceae</taxon>
        <taxon>Brevibacterium</taxon>
    </lineage>
</organism>
<protein>
    <submittedName>
        <fullName evidence="3">ABC transporter permease</fullName>
    </submittedName>
</protein>